<dbReference type="AlphaFoldDB" id="A0A7J8FS85"/>
<proteinExistence type="predicted"/>
<gene>
    <name evidence="1" type="ORF">HJG59_008380</name>
</gene>
<evidence type="ECO:0000313" key="2">
    <source>
        <dbReference type="Proteomes" id="UP000550707"/>
    </source>
</evidence>
<protein>
    <submittedName>
        <fullName evidence="1">Uncharacterized protein</fullName>
    </submittedName>
</protein>
<reference evidence="1 2" key="1">
    <citation type="journal article" date="2020" name="Nature">
        <title>Six reference-quality genomes reveal evolution of bat adaptations.</title>
        <authorList>
            <person name="Jebb D."/>
            <person name="Huang Z."/>
            <person name="Pippel M."/>
            <person name="Hughes G.M."/>
            <person name="Lavrichenko K."/>
            <person name="Devanna P."/>
            <person name="Winkler S."/>
            <person name="Jermiin L.S."/>
            <person name="Skirmuntt E.C."/>
            <person name="Katzourakis A."/>
            <person name="Burkitt-Gray L."/>
            <person name="Ray D.A."/>
            <person name="Sullivan K.A.M."/>
            <person name="Roscito J.G."/>
            <person name="Kirilenko B.M."/>
            <person name="Davalos L.M."/>
            <person name="Corthals A.P."/>
            <person name="Power M.L."/>
            <person name="Jones G."/>
            <person name="Ransome R.D."/>
            <person name="Dechmann D.K.N."/>
            <person name="Locatelli A.G."/>
            <person name="Puechmaille S.J."/>
            <person name="Fedrigo O."/>
            <person name="Jarvis E.D."/>
            <person name="Hiller M."/>
            <person name="Vernes S.C."/>
            <person name="Myers E.W."/>
            <person name="Teeling E.C."/>
        </authorList>
    </citation>
    <scope>NUCLEOTIDE SEQUENCE [LARGE SCALE GENOMIC DNA]</scope>
    <source>
        <strain evidence="1">MMolMol1</strain>
        <tissue evidence="1">Muscle</tissue>
    </source>
</reference>
<name>A0A7J8FS85_MOLMO</name>
<dbReference type="EMBL" id="JACASF010000011">
    <property type="protein sequence ID" value="KAF6450506.1"/>
    <property type="molecule type" value="Genomic_DNA"/>
</dbReference>
<dbReference type="Proteomes" id="UP000550707">
    <property type="component" value="Unassembled WGS sequence"/>
</dbReference>
<dbReference type="InParanoid" id="A0A7J8FS85"/>
<comment type="caution">
    <text evidence="1">The sequence shown here is derived from an EMBL/GenBank/DDBJ whole genome shotgun (WGS) entry which is preliminary data.</text>
</comment>
<accession>A0A7J8FS85</accession>
<keyword evidence="2" id="KW-1185">Reference proteome</keyword>
<evidence type="ECO:0000313" key="1">
    <source>
        <dbReference type="EMBL" id="KAF6450506.1"/>
    </source>
</evidence>
<organism evidence="1 2">
    <name type="scientific">Molossus molossus</name>
    <name type="common">Pallas' mastiff bat</name>
    <name type="synonym">Vespertilio molossus</name>
    <dbReference type="NCBI Taxonomy" id="27622"/>
    <lineage>
        <taxon>Eukaryota</taxon>
        <taxon>Metazoa</taxon>
        <taxon>Chordata</taxon>
        <taxon>Craniata</taxon>
        <taxon>Vertebrata</taxon>
        <taxon>Euteleostomi</taxon>
        <taxon>Mammalia</taxon>
        <taxon>Eutheria</taxon>
        <taxon>Laurasiatheria</taxon>
        <taxon>Chiroptera</taxon>
        <taxon>Yangochiroptera</taxon>
        <taxon>Molossidae</taxon>
        <taxon>Molossus</taxon>
    </lineage>
</organism>
<sequence length="131" mass="14422">MLSSVLLIGTKELCFNSNLTEIKVCKLQKCKGYMIMSVVLYPLACSLSQNWKVKPARLRTVVFSSVHKIFTANHTPGWDGQLLGVATRASLLFFRTPSELRHLSCPSMCNQASLCGDGGDGGRWGRWGVIS</sequence>